<dbReference type="RefSeq" id="XP_001447866.1">
    <property type="nucleotide sequence ID" value="XM_001447829.1"/>
</dbReference>
<sequence>MELEYISPQCQKMVSTKKFSLSNLIANTKVQSSMIDQDEISLKSVRTVVTRVSLLENNLIPKEKYIIIIMKTMMDTIPPKKVLQQFYLIPFQVIVQPEISNFKIA</sequence>
<keyword evidence="2" id="KW-1185">Reference proteome</keyword>
<gene>
    <name evidence="1" type="ORF">GSPATT00015366001</name>
</gene>
<dbReference type="AlphaFoldDB" id="A0DBQ2"/>
<proteinExistence type="predicted"/>
<organism evidence="1 2">
    <name type="scientific">Paramecium tetraurelia</name>
    <dbReference type="NCBI Taxonomy" id="5888"/>
    <lineage>
        <taxon>Eukaryota</taxon>
        <taxon>Sar</taxon>
        <taxon>Alveolata</taxon>
        <taxon>Ciliophora</taxon>
        <taxon>Intramacronucleata</taxon>
        <taxon>Oligohymenophorea</taxon>
        <taxon>Peniculida</taxon>
        <taxon>Parameciidae</taxon>
        <taxon>Paramecium</taxon>
    </lineage>
</organism>
<dbReference type="Proteomes" id="UP000000600">
    <property type="component" value="Unassembled WGS sequence"/>
</dbReference>
<evidence type="ECO:0000313" key="2">
    <source>
        <dbReference type="Proteomes" id="UP000000600"/>
    </source>
</evidence>
<dbReference type="EMBL" id="CT868363">
    <property type="protein sequence ID" value="CAK80469.1"/>
    <property type="molecule type" value="Genomic_DNA"/>
</dbReference>
<dbReference type="HOGENOM" id="CLU_2241831_0_0_1"/>
<dbReference type="GeneID" id="5033651"/>
<dbReference type="InParanoid" id="A0DBQ2"/>
<reference evidence="1 2" key="1">
    <citation type="journal article" date="2006" name="Nature">
        <title>Global trends of whole-genome duplications revealed by the ciliate Paramecium tetraurelia.</title>
        <authorList>
            <consortium name="Genoscope"/>
            <person name="Aury J.-M."/>
            <person name="Jaillon O."/>
            <person name="Duret L."/>
            <person name="Noel B."/>
            <person name="Jubin C."/>
            <person name="Porcel B.M."/>
            <person name="Segurens B."/>
            <person name="Daubin V."/>
            <person name="Anthouard V."/>
            <person name="Aiach N."/>
            <person name="Arnaiz O."/>
            <person name="Billaut A."/>
            <person name="Beisson J."/>
            <person name="Blanc I."/>
            <person name="Bouhouche K."/>
            <person name="Camara F."/>
            <person name="Duharcourt S."/>
            <person name="Guigo R."/>
            <person name="Gogendeau D."/>
            <person name="Katinka M."/>
            <person name="Keller A.-M."/>
            <person name="Kissmehl R."/>
            <person name="Klotz C."/>
            <person name="Koll F."/>
            <person name="Le Moue A."/>
            <person name="Lepere C."/>
            <person name="Malinsky S."/>
            <person name="Nowacki M."/>
            <person name="Nowak J.K."/>
            <person name="Plattner H."/>
            <person name="Poulain J."/>
            <person name="Ruiz F."/>
            <person name="Serrano V."/>
            <person name="Zagulski M."/>
            <person name="Dessen P."/>
            <person name="Betermier M."/>
            <person name="Weissenbach J."/>
            <person name="Scarpelli C."/>
            <person name="Schachter V."/>
            <person name="Sperling L."/>
            <person name="Meyer E."/>
            <person name="Cohen J."/>
            <person name="Wincker P."/>
        </authorList>
    </citation>
    <scope>NUCLEOTIDE SEQUENCE [LARGE SCALE GENOMIC DNA]</scope>
    <source>
        <strain evidence="1 2">Stock d4-2</strain>
    </source>
</reference>
<dbReference type="KEGG" id="ptm:GSPATT00015366001"/>
<evidence type="ECO:0000313" key="1">
    <source>
        <dbReference type="EMBL" id="CAK80469.1"/>
    </source>
</evidence>
<protein>
    <submittedName>
        <fullName evidence="1">Uncharacterized protein</fullName>
    </submittedName>
</protein>
<name>A0DBQ2_PARTE</name>
<accession>A0DBQ2</accession>